<evidence type="ECO:0000313" key="2">
    <source>
        <dbReference type="Proteomes" id="UP000307378"/>
    </source>
</evidence>
<protein>
    <submittedName>
        <fullName evidence="1">DUF2867 domain-containing protein</fullName>
    </submittedName>
</protein>
<dbReference type="RefSeq" id="WP_136539492.1">
    <property type="nucleotide sequence ID" value="NZ_STGU01000003.1"/>
</dbReference>
<name>A0A4S8Q0E2_9HYPH</name>
<gene>
    <name evidence="1" type="ORF">FAA86_07665</name>
</gene>
<evidence type="ECO:0000313" key="1">
    <source>
        <dbReference type="EMBL" id="THV37458.1"/>
    </source>
</evidence>
<dbReference type="AlphaFoldDB" id="A0A4S8Q0E2"/>
<sequence>MSVVEQRVPLPHPDLPKADWADSYSIRLERSDLEPIEVARDLLGRAPRWVRVLLKIRNAIGGLFGLKAAELEVTGQDRIGGFPVLAEDDQHVLLGFNDKHLDFRIIVAVEPEGVTHQHVTLTTLVERHNLFGRLYIFVITPFHKLIVKTFLKRFAASTRQPSIRVTV</sequence>
<comment type="caution">
    <text evidence="1">The sequence shown here is derived from an EMBL/GenBank/DDBJ whole genome shotgun (WGS) entry which is preliminary data.</text>
</comment>
<organism evidence="1 2">
    <name type="scientific">Rhizobium rosettiformans W3</name>
    <dbReference type="NCBI Taxonomy" id="538378"/>
    <lineage>
        <taxon>Bacteria</taxon>
        <taxon>Pseudomonadati</taxon>
        <taxon>Pseudomonadota</taxon>
        <taxon>Alphaproteobacteria</taxon>
        <taxon>Hyphomicrobiales</taxon>
        <taxon>Rhizobiaceae</taxon>
        <taxon>Rhizobium/Agrobacterium group</taxon>
        <taxon>Rhizobium</taxon>
    </lineage>
</organism>
<dbReference type="Proteomes" id="UP000307378">
    <property type="component" value="Unassembled WGS sequence"/>
</dbReference>
<dbReference type="Pfam" id="PF11066">
    <property type="entry name" value="DUF2867"/>
    <property type="match status" value="1"/>
</dbReference>
<proteinExistence type="predicted"/>
<reference evidence="1 2" key="1">
    <citation type="submission" date="2019-04" db="EMBL/GenBank/DDBJ databases">
        <title>genome sequence of strain W3.</title>
        <authorList>
            <person name="Gao J."/>
            <person name="Sun J."/>
        </authorList>
    </citation>
    <scope>NUCLEOTIDE SEQUENCE [LARGE SCALE GENOMIC DNA]</scope>
    <source>
        <strain evidence="1 2">W3</strain>
    </source>
</reference>
<dbReference type="EMBL" id="STGU01000003">
    <property type="protein sequence ID" value="THV37458.1"/>
    <property type="molecule type" value="Genomic_DNA"/>
</dbReference>
<accession>A0A4S8Q0E2</accession>
<dbReference type="InterPro" id="IPR021295">
    <property type="entry name" value="DUF2867"/>
</dbReference>